<evidence type="ECO:0000259" key="1">
    <source>
        <dbReference type="PROSITE" id="PS51782"/>
    </source>
</evidence>
<dbReference type="PROSITE" id="PS51782">
    <property type="entry name" value="LYSM"/>
    <property type="match status" value="1"/>
</dbReference>
<dbReference type="InterPro" id="IPR036779">
    <property type="entry name" value="LysM_dom_sf"/>
</dbReference>
<evidence type="ECO:0000313" key="3">
    <source>
        <dbReference type="Proteomes" id="UP000563151"/>
    </source>
</evidence>
<comment type="caution">
    <text evidence="2">The sequence shown here is derived from an EMBL/GenBank/DDBJ whole genome shotgun (WGS) entry which is preliminary data.</text>
</comment>
<dbReference type="RefSeq" id="WP_173680595.1">
    <property type="nucleotide sequence ID" value="NZ_JAAZWO010000027.1"/>
</dbReference>
<dbReference type="CDD" id="cd00118">
    <property type="entry name" value="LysM"/>
    <property type="match status" value="1"/>
</dbReference>
<evidence type="ECO:0000313" key="2">
    <source>
        <dbReference type="EMBL" id="MBC2399416.1"/>
    </source>
</evidence>
<dbReference type="Pfam" id="PF12673">
    <property type="entry name" value="SipL"/>
    <property type="match status" value="3"/>
</dbReference>
<dbReference type="Proteomes" id="UP000563151">
    <property type="component" value="Unassembled WGS sequence"/>
</dbReference>
<feature type="domain" description="LysM" evidence="1">
    <location>
        <begin position="471"/>
        <end position="515"/>
    </location>
</feature>
<dbReference type="InterPro" id="IPR024300">
    <property type="entry name" value="SipL_SPOCS_dom"/>
</dbReference>
<protein>
    <submittedName>
        <fullName evidence="2">DUF3794 domain-containing protein</fullName>
    </submittedName>
</protein>
<proteinExistence type="predicted"/>
<keyword evidence="3" id="KW-1185">Reference proteome</keyword>
<dbReference type="PANTHER" id="PTHR33734:SF22">
    <property type="entry name" value="MEMBRANE-BOUND LYTIC MUREIN TRANSGLYCOSYLASE D"/>
    <property type="match status" value="1"/>
</dbReference>
<organism evidence="2 3">
    <name type="scientific">Clostridium tetanomorphum</name>
    <dbReference type="NCBI Taxonomy" id="1553"/>
    <lineage>
        <taxon>Bacteria</taxon>
        <taxon>Bacillati</taxon>
        <taxon>Bacillota</taxon>
        <taxon>Clostridia</taxon>
        <taxon>Eubacteriales</taxon>
        <taxon>Clostridiaceae</taxon>
        <taxon>Clostridium</taxon>
    </lineage>
</organism>
<reference evidence="2 3" key="1">
    <citation type="submission" date="2020-04" db="EMBL/GenBank/DDBJ databases">
        <title>Genomic insights into acetone-butanol-ethanol (ABE) fermentation by sequencing solventogenic clostridia strains.</title>
        <authorList>
            <person name="Brown S."/>
        </authorList>
    </citation>
    <scope>NUCLEOTIDE SEQUENCE [LARGE SCALE GENOMIC DNA]</scope>
    <source>
        <strain evidence="2 3">DJ011</strain>
    </source>
</reference>
<dbReference type="PANTHER" id="PTHR33734">
    <property type="entry name" value="LYSM DOMAIN-CONTAINING GPI-ANCHORED PROTEIN 2"/>
    <property type="match status" value="1"/>
</dbReference>
<gene>
    <name evidence="2" type="ORF">HGG79_16805</name>
</gene>
<dbReference type="Gene3D" id="3.10.350.10">
    <property type="entry name" value="LysM domain"/>
    <property type="match status" value="1"/>
</dbReference>
<dbReference type="SUPFAM" id="SSF54106">
    <property type="entry name" value="LysM domain"/>
    <property type="match status" value="1"/>
</dbReference>
<dbReference type="EMBL" id="JAAZWO010000027">
    <property type="protein sequence ID" value="MBC2399416.1"/>
    <property type="molecule type" value="Genomic_DNA"/>
</dbReference>
<dbReference type="SMART" id="SM00257">
    <property type="entry name" value="LysM"/>
    <property type="match status" value="1"/>
</dbReference>
<dbReference type="Pfam" id="PF01476">
    <property type="entry name" value="LysM"/>
    <property type="match status" value="1"/>
</dbReference>
<dbReference type="AlphaFoldDB" id="A0A923J1N3"/>
<dbReference type="InterPro" id="IPR018392">
    <property type="entry name" value="LysM"/>
</dbReference>
<accession>A0A923J1N3</accession>
<name>A0A923J1N3_CLOTT</name>
<sequence length="521" mass="59617">MAIEVIRENIECEQLLGENTCDTIIKAEYIIPDTHPDVVKILNVDSKPFVISKEIMKDKVYLEGQIEYNIIYLAKEEEDRMGIYNVTYTGKFANYVDVPGAEYRMECEYDCYIEHMESNIINERKISVEGVIKLKAEVYRNYTFEIIKDIENSEDIQMLKNPMEVDKIVGTVNTDMVAKCNMKVSEDKPEIGNILKCEVNIHRKDIRVMEDKIIIEASALIDLLYRGKDTRDIVALQEDVAISKEVDFEGINSRMENYTDFKVDAMEINIKEDEMGENRIIDIEALVKAATRIMFKEEMDIIQDAYSPHAFMEMKKENYKLNVTHGQARGEVVVKGDIEIDKDMPKVSEIIMCSGKVCITDRRIVEDKVIVEGVLNVNVMYSTRDENNYICSISEEIPFTCPIELAGCKIEMQSIAKAFLENIEASIEAGNIAVKSVVEIYVRVNYTMPKEFLIDISPIEGEMPKKKSSVTIYVVQNGDTLWKIAKRYFTTVDNLIKINNIENPDIIKPGEKLIIPGRASL</sequence>
<dbReference type="GO" id="GO:0008932">
    <property type="term" value="F:lytic endotransglycosylase activity"/>
    <property type="evidence" value="ECO:0007669"/>
    <property type="project" value="TreeGrafter"/>
</dbReference>